<evidence type="ECO:0000256" key="3">
    <source>
        <dbReference type="ARBA" id="ARBA00022676"/>
    </source>
</evidence>
<dbReference type="InterPro" id="IPR038731">
    <property type="entry name" value="RgtA/B/C-like"/>
</dbReference>
<dbReference type="PANTHER" id="PTHR33908">
    <property type="entry name" value="MANNOSYLTRANSFERASE YKCB-RELATED"/>
    <property type="match status" value="1"/>
</dbReference>
<feature type="transmembrane region" description="Helical" evidence="8">
    <location>
        <begin position="418"/>
        <end position="439"/>
    </location>
</feature>
<proteinExistence type="predicted"/>
<feature type="domain" description="Glycosyltransferase RgtA/B/C/D-like" evidence="9">
    <location>
        <begin position="70"/>
        <end position="227"/>
    </location>
</feature>
<gene>
    <name evidence="10" type="ORF">JCM14722_27210</name>
</gene>
<feature type="transmembrane region" description="Helical" evidence="8">
    <location>
        <begin position="333"/>
        <end position="351"/>
    </location>
</feature>
<feature type="transmembrane region" description="Helical" evidence="8">
    <location>
        <begin position="176"/>
        <end position="205"/>
    </location>
</feature>
<feature type="transmembrane region" description="Helical" evidence="8">
    <location>
        <begin position="217"/>
        <end position="238"/>
    </location>
</feature>
<dbReference type="PANTHER" id="PTHR33908:SF3">
    <property type="entry name" value="UNDECAPRENYL PHOSPHATE-ALPHA-4-AMINO-4-DEOXY-L-ARABINOSE ARABINOSYL TRANSFERASE"/>
    <property type="match status" value="1"/>
</dbReference>
<keyword evidence="2" id="KW-1003">Cell membrane</keyword>
<evidence type="ECO:0000256" key="8">
    <source>
        <dbReference type="SAM" id="Phobius"/>
    </source>
</evidence>
<dbReference type="RefSeq" id="WP_264982069.1">
    <property type="nucleotide sequence ID" value="NZ_AP026708.1"/>
</dbReference>
<feature type="transmembrane region" description="Helical" evidence="8">
    <location>
        <begin position="363"/>
        <end position="381"/>
    </location>
</feature>
<feature type="transmembrane region" description="Helical" evidence="8">
    <location>
        <begin position="93"/>
        <end position="110"/>
    </location>
</feature>
<dbReference type="EMBL" id="AP026708">
    <property type="protein sequence ID" value="BDQ35179.1"/>
    <property type="molecule type" value="Genomic_DNA"/>
</dbReference>
<feature type="transmembrane region" description="Helical" evidence="8">
    <location>
        <begin position="267"/>
        <end position="288"/>
    </location>
</feature>
<reference evidence="10" key="1">
    <citation type="submission" date="2022-08" db="EMBL/GenBank/DDBJ databases">
        <title>Genome Sequence of the sulphate-reducing bacterium, Pseudodesulfovibrio portus JCM14722.</title>
        <authorList>
            <person name="Kondo R."/>
            <person name="Kataoka T."/>
        </authorList>
    </citation>
    <scope>NUCLEOTIDE SEQUENCE</scope>
    <source>
        <strain evidence="10">JCM 14722</strain>
    </source>
</reference>
<evidence type="ECO:0000256" key="4">
    <source>
        <dbReference type="ARBA" id="ARBA00022679"/>
    </source>
</evidence>
<accession>A0ABM8AUJ2</accession>
<sequence length="540" mass="60533">MAPILSRTWTRLENHPWLTMTLAVLAQTWFTIGNRALWFSDEVRYANAYQNLVQNGKWMVLSLNGQPYPDKPPVYFWFLWLIDKLTPADMPQVFFIGAALSGLLFIFAAYRLSRTLRFDKAVSLGAALILLSTFFLAGLFHYSRMDLMFAALIVLGHGCLYRAFTEEKQGCWPLCAFLLGGVATLIKGPLGFLFPLLTAFIWLAWRGELRKFFSRQMGAGLLAMLAMIGAWVAGVVLAEGPDFLLNTVLGKHVIQRATRTFHHRESVWYYFIAFPLAWLPWTLAAFAAPVGKYLSLSRWGEMWAARREAGPRAFLWIMFAATFIFLSSLSGKVLIYILPMFPPLALLTADFMLTGEEKRVTRLWALIAAVWLAAGTGLLIGGDMLPFPVPLRGLGLSACVLLMGGGGLLLLRARGSRACLLTAAMAMILWIYPVGLLVAPSLDDAMSPKRQATIIKEYADAGYEPHAIKIYSGIFAYYSGYDLIETNHLDELVETVRDKEKVVLSVRETQWPHYKPQLPGFRIVDRQYIAGMVYLIAVKG</sequence>
<evidence type="ECO:0000259" key="9">
    <source>
        <dbReference type="Pfam" id="PF13231"/>
    </source>
</evidence>
<evidence type="ECO:0000256" key="5">
    <source>
        <dbReference type="ARBA" id="ARBA00022692"/>
    </source>
</evidence>
<evidence type="ECO:0000256" key="6">
    <source>
        <dbReference type="ARBA" id="ARBA00022989"/>
    </source>
</evidence>
<keyword evidence="11" id="KW-1185">Reference proteome</keyword>
<protein>
    <submittedName>
        <fullName evidence="10">Dolichyl-phosphate-mannose-protein mannosyltransferase</fullName>
    </submittedName>
</protein>
<evidence type="ECO:0000313" key="11">
    <source>
        <dbReference type="Proteomes" id="UP001061361"/>
    </source>
</evidence>
<dbReference type="InterPro" id="IPR050297">
    <property type="entry name" value="LipidA_mod_glycosyltrf_83"/>
</dbReference>
<evidence type="ECO:0000256" key="2">
    <source>
        <dbReference type="ARBA" id="ARBA00022475"/>
    </source>
</evidence>
<evidence type="ECO:0000313" key="10">
    <source>
        <dbReference type="EMBL" id="BDQ35179.1"/>
    </source>
</evidence>
<feature type="transmembrane region" description="Helical" evidence="8">
    <location>
        <begin position="309"/>
        <end position="327"/>
    </location>
</feature>
<keyword evidence="6 8" id="KW-1133">Transmembrane helix</keyword>
<keyword evidence="3 10" id="KW-0328">Glycosyltransferase</keyword>
<name>A0ABM8AUJ2_9BACT</name>
<dbReference type="Pfam" id="PF13231">
    <property type="entry name" value="PMT_2"/>
    <property type="match status" value="1"/>
</dbReference>
<evidence type="ECO:0000256" key="7">
    <source>
        <dbReference type="ARBA" id="ARBA00023136"/>
    </source>
</evidence>
<feature type="transmembrane region" description="Helical" evidence="8">
    <location>
        <begin position="393"/>
        <end position="411"/>
    </location>
</feature>
<evidence type="ECO:0000256" key="1">
    <source>
        <dbReference type="ARBA" id="ARBA00004651"/>
    </source>
</evidence>
<keyword evidence="7 8" id="KW-0472">Membrane</keyword>
<dbReference type="GO" id="GO:0016757">
    <property type="term" value="F:glycosyltransferase activity"/>
    <property type="evidence" value="ECO:0007669"/>
    <property type="project" value="UniProtKB-KW"/>
</dbReference>
<comment type="subcellular location">
    <subcellularLocation>
        <location evidence="1">Cell membrane</location>
        <topology evidence="1">Multi-pass membrane protein</topology>
    </subcellularLocation>
</comment>
<keyword evidence="5 8" id="KW-0812">Transmembrane</keyword>
<keyword evidence="4" id="KW-0808">Transferase</keyword>
<dbReference type="Proteomes" id="UP001061361">
    <property type="component" value="Chromosome"/>
</dbReference>
<feature type="transmembrane region" description="Helical" evidence="8">
    <location>
        <begin position="122"/>
        <end position="140"/>
    </location>
</feature>
<organism evidence="10 11">
    <name type="scientific">Pseudodesulfovibrio portus</name>
    <dbReference type="NCBI Taxonomy" id="231439"/>
    <lineage>
        <taxon>Bacteria</taxon>
        <taxon>Pseudomonadati</taxon>
        <taxon>Thermodesulfobacteriota</taxon>
        <taxon>Desulfovibrionia</taxon>
        <taxon>Desulfovibrionales</taxon>
        <taxon>Desulfovibrionaceae</taxon>
    </lineage>
</organism>